<dbReference type="GeneID" id="109531918"/>
<dbReference type="RefSeq" id="XP_019752016.1">
    <property type="nucleotide sequence ID" value="XM_019896457.1"/>
</dbReference>
<dbReference type="SMART" id="SM00173">
    <property type="entry name" value="RAS"/>
    <property type="match status" value="1"/>
</dbReference>
<feature type="region of interest" description="Disordered" evidence="4">
    <location>
        <begin position="1"/>
        <end position="36"/>
    </location>
</feature>
<dbReference type="GeneTree" id="ENSGT00940000160062"/>
<keyword evidence="2" id="KW-0597">Phosphoprotein</keyword>
<dbReference type="GO" id="GO:0005246">
    <property type="term" value="F:calcium channel regulator activity"/>
    <property type="evidence" value="ECO:0007669"/>
    <property type="project" value="TreeGrafter"/>
</dbReference>
<dbReference type="KEGG" id="hcq:109531918"/>
<dbReference type="GO" id="GO:0005886">
    <property type="term" value="C:plasma membrane"/>
    <property type="evidence" value="ECO:0007669"/>
    <property type="project" value="TreeGrafter"/>
</dbReference>
<dbReference type="OrthoDB" id="5239715at2759"/>
<sequence>MPTDVPQDELKIEEDPLKCDPMTLSSTPTIRRGSTPLPIKHQLRREEAVHDDCDWSSEAACGASASPPIRFSPAPDDAAPSAAAEEAEAEGRPDGGPLRIALLGQNGVGKSSLAFALAGDGDRTASVDSEGEGHVSVVTVDDEESTIFIYDNWRHDLSALRCEACVLVFSVTDRRSFHRTAQLRLLLRETQPQTPIILVGNKSDLVRSREVTSQEAMSSAALFNCLYLEISASLDHRTPELLECVVRLARGQPPWPPGTSPEDMIAGGQRESITSRAKRFLSNLVPRYQRERGDSGRFLRQKSRSCHDLGAL</sequence>
<dbReference type="GO" id="GO:0005525">
    <property type="term" value="F:GTP binding"/>
    <property type="evidence" value="ECO:0007669"/>
    <property type="project" value="InterPro"/>
</dbReference>
<reference evidence="5" key="1">
    <citation type="submission" date="2025-08" db="UniProtKB">
        <authorList>
            <consortium name="Ensembl"/>
        </authorList>
    </citation>
    <scope>IDENTIFICATION</scope>
</reference>
<protein>
    <submittedName>
        <fullName evidence="5">GTP-binding protein REM 2-like</fullName>
    </submittedName>
</protein>
<keyword evidence="6" id="KW-1185">Reference proteome</keyword>
<dbReference type="OMA" id="DWPPQAL"/>
<keyword evidence="3" id="KW-0547">Nucleotide-binding</keyword>
<reference evidence="5" key="2">
    <citation type="submission" date="2025-09" db="UniProtKB">
        <authorList>
            <consortium name="Ensembl"/>
        </authorList>
    </citation>
    <scope>IDENTIFICATION</scope>
</reference>
<accession>A0A3Q2Z2I2</accession>
<dbReference type="InterPro" id="IPR051641">
    <property type="entry name" value="RGK_GTP-binding_reg"/>
</dbReference>
<comment type="similarity">
    <text evidence="1">Belongs to the small GTPase superfamily. RGK family.</text>
</comment>
<dbReference type="PROSITE" id="PS51421">
    <property type="entry name" value="RAS"/>
    <property type="match status" value="1"/>
</dbReference>
<dbReference type="InterPro" id="IPR001806">
    <property type="entry name" value="Small_GTPase"/>
</dbReference>
<dbReference type="SMART" id="SM00175">
    <property type="entry name" value="RAB"/>
    <property type="match status" value="1"/>
</dbReference>
<name>A0A3Q2Z2I2_HIPCM</name>
<organism evidence="5 6">
    <name type="scientific">Hippocampus comes</name>
    <name type="common">Tiger tail seahorse</name>
    <dbReference type="NCBI Taxonomy" id="109280"/>
    <lineage>
        <taxon>Eukaryota</taxon>
        <taxon>Metazoa</taxon>
        <taxon>Chordata</taxon>
        <taxon>Craniata</taxon>
        <taxon>Vertebrata</taxon>
        <taxon>Euteleostomi</taxon>
        <taxon>Actinopterygii</taxon>
        <taxon>Neopterygii</taxon>
        <taxon>Teleostei</taxon>
        <taxon>Neoteleostei</taxon>
        <taxon>Acanthomorphata</taxon>
        <taxon>Syngnathiaria</taxon>
        <taxon>Syngnathiformes</taxon>
        <taxon>Syngnathoidei</taxon>
        <taxon>Syngnathidae</taxon>
        <taxon>Hippocampus</taxon>
    </lineage>
</organism>
<evidence type="ECO:0000256" key="1">
    <source>
        <dbReference type="ARBA" id="ARBA00008846"/>
    </source>
</evidence>
<dbReference type="CDD" id="cd04148">
    <property type="entry name" value="RGK"/>
    <property type="match status" value="1"/>
</dbReference>
<dbReference type="Proteomes" id="UP000264820">
    <property type="component" value="Unplaced"/>
</dbReference>
<evidence type="ECO:0000256" key="2">
    <source>
        <dbReference type="ARBA" id="ARBA00022553"/>
    </source>
</evidence>
<dbReference type="GO" id="GO:0003924">
    <property type="term" value="F:GTPase activity"/>
    <property type="evidence" value="ECO:0007669"/>
    <property type="project" value="InterPro"/>
</dbReference>
<dbReference type="FunFam" id="3.40.50.300:FF:001154">
    <property type="entry name" value="RAS (RAD and GEM)-like GTP-binding 2"/>
    <property type="match status" value="1"/>
</dbReference>
<feature type="compositionally biased region" description="Basic and acidic residues" evidence="4">
    <location>
        <begin position="8"/>
        <end position="18"/>
    </location>
</feature>
<dbReference type="SUPFAM" id="SSF52540">
    <property type="entry name" value="P-loop containing nucleoside triphosphate hydrolases"/>
    <property type="match status" value="1"/>
</dbReference>
<dbReference type="STRING" id="109280.ENSHCOP00000025875"/>
<dbReference type="PANTHER" id="PTHR45775:SF5">
    <property type="entry name" value="GTP-BINDING PROTEIN REM 2"/>
    <property type="match status" value="1"/>
</dbReference>
<evidence type="ECO:0000256" key="3">
    <source>
        <dbReference type="ARBA" id="ARBA00022741"/>
    </source>
</evidence>
<dbReference type="Gene3D" id="3.40.50.300">
    <property type="entry name" value="P-loop containing nucleotide triphosphate hydrolases"/>
    <property type="match status" value="1"/>
</dbReference>
<evidence type="ECO:0000256" key="4">
    <source>
        <dbReference type="SAM" id="MobiDB-lite"/>
    </source>
</evidence>
<dbReference type="Pfam" id="PF00071">
    <property type="entry name" value="Ras"/>
    <property type="match status" value="1"/>
</dbReference>
<dbReference type="PANTHER" id="PTHR45775">
    <property type="entry name" value="RAD, GEM/KIR FAMILY MEMBER 2, ISOFORM C"/>
    <property type="match status" value="1"/>
</dbReference>
<evidence type="ECO:0000313" key="5">
    <source>
        <dbReference type="Ensembl" id="ENSHCOP00000025875.1"/>
    </source>
</evidence>
<dbReference type="InterPro" id="IPR027417">
    <property type="entry name" value="P-loop_NTPase"/>
</dbReference>
<dbReference type="AlphaFoldDB" id="A0A3Q2Z2I2"/>
<proteinExistence type="inferred from homology"/>
<dbReference type="Ensembl" id="ENSHCOT00000020475.1">
    <property type="protein sequence ID" value="ENSHCOP00000025875.1"/>
    <property type="gene ID" value="ENSHCOG00000016348.1"/>
</dbReference>
<evidence type="ECO:0000313" key="6">
    <source>
        <dbReference type="Proteomes" id="UP000264820"/>
    </source>
</evidence>
<feature type="region of interest" description="Disordered" evidence="4">
    <location>
        <begin position="58"/>
        <end position="79"/>
    </location>
</feature>
<dbReference type="PRINTS" id="PR00449">
    <property type="entry name" value="RASTRNSFRMNG"/>
</dbReference>